<dbReference type="GO" id="GO:0005737">
    <property type="term" value="C:cytoplasm"/>
    <property type="evidence" value="ECO:0007669"/>
    <property type="project" value="UniProtKB-SubCell"/>
</dbReference>
<comment type="function">
    <text evidence="6">GTPase that associates with the 50S ribosomal subunit and may have a role during protein synthesis or ribosome biogenesis.</text>
</comment>
<comment type="subcellular location">
    <subcellularLocation>
        <location evidence="6">Cytoplasm</location>
    </subcellularLocation>
    <text evidence="6">May associate with membranes.</text>
</comment>
<proteinExistence type="inferred from homology"/>
<dbReference type="STRING" id="1266845.Q783_05970"/>
<evidence type="ECO:0000259" key="9">
    <source>
        <dbReference type="PROSITE" id="PS51705"/>
    </source>
</evidence>
<dbReference type="SUPFAM" id="SSF52540">
    <property type="entry name" value="P-loop containing nucleoside triphosphate hydrolases"/>
    <property type="match status" value="1"/>
</dbReference>
<dbReference type="InterPro" id="IPR005225">
    <property type="entry name" value="Small_GTP-bd"/>
</dbReference>
<dbReference type="PATRIC" id="fig|1266845.5.peg.1130"/>
<dbReference type="InterPro" id="IPR006073">
    <property type="entry name" value="GTP-bd"/>
</dbReference>
<feature type="domain" description="Hflx-type G" evidence="9">
    <location>
        <begin position="207"/>
        <end position="368"/>
    </location>
</feature>
<dbReference type="InterPro" id="IPR032305">
    <property type="entry name" value="GTP-bd_M"/>
</dbReference>
<keyword evidence="1 6" id="KW-0963">Cytoplasm</keyword>
<dbReference type="Pfam" id="PF13167">
    <property type="entry name" value="GTP-bdg_N"/>
    <property type="match status" value="1"/>
</dbReference>
<evidence type="ECO:0000313" key="11">
    <source>
        <dbReference type="Proteomes" id="UP000017469"/>
    </source>
</evidence>
<evidence type="ECO:0000256" key="8">
    <source>
        <dbReference type="PIRSR" id="PIRSR006809-2"/>
    </source>
</evidence>
<dbReference type="InterPro" id="IPR027417">
    <property type="entry name" value="P-loop_NTPase"/>
</dbReference>
<dbReference type="InterPro" id="IPR025121">
    <property type="entry name" value="GTPase_HflX_N"/>
</dbReference>
<accession>U5S9U0</accession>
<evidence type="ECO:0000256" key="3">
    <source>
        <dbReference type="ARBA" id="ARBA00022741"/>
    </source>
</evidence>
<dbReference type="GO" id="GO:0003924">
    <property type="term" value="F:GTPase activity"/>
    <property type="evidence" value="ECO:0007669"/>
    <property type="project" value="UniProtKB-UniRule"/>
</dbReference>
<keyword evidence="5 6" id="KW-0342">GTP-binding</keyword>
<dbReference type="NCBIfam" id="TIGR00231">
    <property type="entry name" value="small_GTP"/>
    <property type="match status" value="1"/>
</dbReference>
<dbReference type="Pfam" id="PF01926">
    <property type="entry name" value="MMR_HSR1"/>
    <property type="match status" value="1"/>
</dbReference>
<gene>
    <name evidence="6" type="primary">hflX</name>
    <name evidence="10" type="ORF">Q783_05970</name>
</gene>
<dbReference type="GO" id="GO:0043022">
    <property type="term" value="F:ribosome binding"/>
    <property type="evidence" value="ECO:0007669"/>
    <property type="project" value="TreeGrafter"/>
</dbReference>
<organism evidence="10 11">
    <name type="scientific">Carnobacterium inhibens subsp. gilichinskyi</name>
    <dbReference type="NCBI Taxonomy" id="1266845"/>
    <lineage>
        <taxon>Bacteria</taxon>
        <taxon>Bacillati</taxon>
        <taxon>Bacillota</taxon>
        <taxon>Bacilli</taxon>
        <taxon>Lactobacillales</taxon>
        <taxon>Carnobacteriaceae</taxon>
        <taxon>Carnobacterium</taxon>
    </lineage>
</organism>
<evidence type="ECO:0000256" key="2">
    <source>
        <dbReference type="ARBA" id="ARBA00022723"/>
    </source>
</evidence>
<reference evidence="10 11" key="1">
    <citation type="journal article" date="2013" name="Genome Announc.">
        <title>Complete Genome Sequence of Carnobacterium gilichinskyi Strain WN1359T (DSM 27470T).</title>
        <authorList>
            <person name="Leonard M.T."/>
            <person name="Panayotova N."/>
            <person name="Farmerie W.G."/>
            <person name="Triplett E.W."/>
            <person name="Nicholson W.L."/>
        </authorList>
    </citation>
    <scope>NUCLEOTIDE SEQUENCE [LARGE SCALE GENOMIC DNA]</scope>
    <source>
        <strain evidence="10 11">WN1359</strain>
    </source>
</reference>
<feature type="binding site" evidence="8">
    <location>
        <position position="240"/>
    </location>
    <ligand>
        <name>Mg(2+)</name>
        <dbReference type="ChEBI" id="CHEBI:18420"/>
    </ligand>
</feature>
<comment type="cofactor">
    <cofactor evidence="8">
        <name>Mg(2+)</name>
        <dbReference type="ChEBI" id="CHEBI:18420"/>
    </cofactor>
</comment>
<dbReference type="PANTHER" id="PTHR10229:SF0">
    <property type="entry name" value="GTP-BINDING PROTEIN 6-RELATED"/>
    <property type="match status" value="1"/>
</dbReference>
<evidence type="ECO:0000256" key="5">
    <source>
        <dbReference type="ARBA" id="ARBA00023134"/>
    </source>
</evidence>
<dbReference type="CDD" id="cd01878">
    <property type="entry name" value="HflX"/>
    <property type="match status" value="1"/>
</dbReference>
<dbReference type="InterPro" id="IPR030394">
    <property type="entry name" value="G_HFLX_dom"/>
</dbReference>
<dbReference type="PANTHER" id="PTHR10229">
    <property type="entry name" value="GTP-BINDING PROTEIN HFLX"/>
    <property type="match status" value="1"/>
</dbReference>
<dbReference type="Gene3D" id="3.40.50.11060">
    <property type="entry name" value="GTPase HflX, N-terminal domain"/>
    <property type="match status" value="1"/>
</dbReference>
<dbReference type="eggNOG" id="COG2262">
    <property type="taxonomic scope" value="Bacteria"/>
</dbReference>
<dbReference type="Gene3D" id="6.10.250.2860">
    <property type="match status" value="1"/>
</dbReference>
<dbReference type="Proteomes" id="UP000017469">
    <property type="component" value="Chromosome"/>
</dbReference>
<evidence type="ECO:0000256" key="6">
    <source>
        <dbReference type="HAMAP-Rule" id="MF_00900"/>
    </source>
</evidence>
<dbReference type="HAMAP" id="MF_00900">
    <property type="entry name" value="GTPase_HflX"/>
    <property type="match status" value="1"/>
</dbReference>
<evidence type="ECO:0000313" key="10">
    <source>
        <dbReference type="EMBL" id="AGY81821.1"/>
    </source>
</evidence>
<dbReference type="NCBIfam" id="TIGR03156">
    <property type="entry name" value="GTP_HflX"/>
    <property type="match status" value="1"/>
</dbReference>
<keyword evidence="4 8" id="KW-0460">Magnesium</keyword>
<feature type="binding site" evidence="7">
    <location>
        <begin position="326"/>
        <end position="329"/>
    </location>
    <ligand>
        <name>GTP</name>
        <dbReference type="ChEBI" id="CHEBI:37565"/>
    </ligand>
</feature>
<feature type="binding site" evidence="7">
    <location>
        <begin position="260"/>
        <end position="263"/>
    </location>
    <ligand>
        <name>GTP</name>
        <dbReference type="ChEBI" id="CHEBI:37565"/>
    </ligand>
</feature>
<protein>
    <recommendedName>
        <fullName evidence="6">GTPase HflX</fullName>
    </recommendedName>
    <alternativeName>
        <fullName evidence="6">GTP-binding protein HflX</fullName>
    </alternativeName>
</protein>
<feature type="binding site" evidence="7">
    <location>
        <begin position="213"/>
        <end position="220"/>
    </location>
    <ligand>
        <name>GTP</name>
        <dbReference type="ChEBI" id="CHEBI:37565"/>
    </ligand>
</feature>
<keyword evidence="2 8" id="KW-0479">Metal-binding</keyword>
<sequence>MNVMETKETAETVERVILVGVQTNESNLDFEYSLRELEQLTETALGEVVGELTQKRERVDSRTFLGKGKMEELVALVDELEADTVIFNQGLTPGQTRNIQKVLMDEVKVIDRIQLILDIFAMRAKSKEGKLQVELAQLQYLLPRLAGQGVNLSRLGGGIGTRGPGETKLETDRRHIRDQITDIKRDLTETEKHRSRTREQRKESGTFQIGLMGYTNAGKSTLLNKLTQADTYEENQLFATLDPLTRQLLLPSGMTVTLTDTVGFIQDLPTQLIESFKSTLEETKGVDLLLHVVDASAENLSGHEQTVMQLLKELDMAKIPMLTVYNKKDLVEDAFYPSLFPNVVISANDPEDIDHLLSVIMDKMKELMVSYRLEINVDQGEKLVRLKRETLVISEEYDEEKNVYIVKGYAKAESKWNGENQTS</sequence>
<keyword evidence="3 6" id="KW-0547">Nucleotide-binding</keyword>
<comment type="subunit">
    <text evidence="6">Monomer. Associates with the 50S ribosomal subunit.</text>
</comment>
<dbReference type="PIRSF" id="PIRSF006809">
    <property type="entry name" value="GTP-binding_hflX_prd"/>
    <property type="match status" value="1"/>
</dbReference>
<dbReference type="PROSITE" id="PS51705">
    <property type="entry name" value="G_HFLX"/>
    <property type="match status" value="1"/>
</dbReference>
<feature type="binding site" evidence="7">
    <location>
        <begin position="238"/>
        <end position="242"/>
    </location>
    <ligand>
        <name>GTP</name>
        <dbReference type="ChEBI" id="CHEBI:37565"/>
    </ligand>
</feature>
<dbReference type="EMBL" id="CP006812">
    <property type="protein sequence ID" value="AGY81821.1"/>
    <property type="molecule type" value="Genomic_DNA"/>
</dbReference>
<evidence type="ECO:0000256" key="7">
    <source>
        <dbReference type="PIRSR" id="PIRSR006809-1"/>
    </source>
</evidence>
<name>U5S9U0_9LACT</name>
<evidence type="ECO:0000256" key="4">
    <source>
        <dbReference type="ARBA" id="ARBA00022842"/>
    </source>
</evidence>
<dbReference type="HOGENOM" id="CLU_019597_2_2_9"/>
<dbReference type="AlphaFoldDB" id="U5S9U0"/>
<dbReference type="GO" id="GO:0005525">
    <property type="term" value="F:GTP binding"/>
    <property type="evidence" value="ECO:0007669"/>
    <property type="project" value="UniProtKB-UniRule"/>
</dbReference>
<evidence type="ECO:0000256" key="1">
    <source>
        <dbReference type="ARBA" id="ARBA00022490"/>
    </source>
</evidence>
<dbReference type="GO" id="GO:0046872">
    <property type="term" value="F:metal ion binding"/>
    <property type="evidence" value="ECO:0007669"/>
    <property type="project" value="UniProtKB-KW"/>
</dbReference>
<dbReference type="InterPro" id="IPR016496">
    <property type="entry name" value="GTPase_HflX"/>
</dbReference>
<dbReference type="FunFam" id="3.40.50.11060:FF:000001">
    <property type="entry name" value="GTPase HflX"/>
    <property type="match status" value="1"/>
</dbReference>
<comment type="similarity">
    <text evidence="6">Belongs to the TRAFAC class OBG-HflX-like GTPase superfamily. HflX GTPase family.</text>
</comment>
<dbReference type="PRINTS" id="PR00326">
    <property type="entry name" value="GTP1OBG"/>
</dbReference>
<dbReference type="Pfam" id="PF16360">
    <property type="entry name" value="GTP-bdg_M"/>
    <property type="match status" value="1"/>
</dbReference>
<dbReference type="Gene3D" id="3.40.50.300">
    <property type="entry name" value="P-loop containing nucleotide triphosphate hydrolases"/>
    <property type="match status" value="1"/>
</dbReference>
<feature type="binding site" evidence="8">
    <location>
        <position position="220"/>
    </location>
    <ligand>
        <name>Mg(2+)</name>
        <dbReference type="ChEBI" id="CHEBI:18420"/>
    </ligand>
</feature>
<dbReference type="InterPro" id="IPR042108">
    <property type="entry name" value="GTPase_HflX_N_sf"/>
</dbReference>
<dbReference type="KEGG" id="caw:Q783_05970"/>